<dbReference type="AlphaFoldDB" id="A0A4Y7TIW4"/>
<reference evidence="1 2" key="1">
    <citation type="journal article" date="2019" name="Nat. Ecol. Evol.">
        <title>Megaphylogeny resolves global patterns of mushroom evolution.</title>
        <authorList>
            <person name="Varga T."/>
            <person name="Krizsan K."/>
            <person name="Foldi C."/>
            <person name="Dima B."/>
            <person name="Sanchez-Garcia M."/>
            <person name="Sanchez-Ramirez S."/>
            <person name="Szollosi G.J."/>
            <person name="Szarkandi J.G."/>
            <person name="Papp V."/>
            <person name="Albert L."/>
            <person name="Andreopoulos W."/>
            <person name="Angelini C."/>
            <person name="Antonin V."/>
            <person name="Barry K.W."/>
            <person name="Bougher N.L."/>
            <person name="Buchanan P."/>
            <person name="Buyck B."/>
            <person name="Bense V."/>
            <person name="Catcheside P."/>
            <person name="Chovatia M."/>
            <person name="Cooper J."/>
            <person name="Damon W."/>
            <person name="Desjardin D."/>
            <person name="Finy P."/>
            <person name="Geml J."/>
            <person name="Haridas S."/>
            <person name="Hughes K."/>
            <person name="Justo A."/>
            <person name="Karasinski D."/>
            <person name="Kautmanova I."/>
            <person name="Kiss B."/>
            <person name="Kocsube S."/>
            <person name="Kotiranta H."/>
            <person name="LaButti K.M."/>
            <person name="Lechner B.E."/>
            <person name="Liimatainen K."/>
            <person name="Lipzen A."/>
            <person name="Lukacs Z."/>
            <person name="Mihaltcheva S."/>
            <person name="Morgado L.N."/>
            <person name="Niskanen T."/>
            <person name="Noordeloos M.E."/>
            <person name="Ohm R.A."/>
            <person name="Ortiz-Santana B."/>
            <person name="Ovrebo C."/>
            <person name="Racz N."/>
            <person name="Riley R."/>
            <person name="Savchenko A."/>
            <person name="Shiryaev A."/>
            <person name="Soop K."/>
            <person name="Spirin V."/>
            <person name="Szebenyi C."/>
            <person name="Tomsovsky M."/>
            <person name="Tulloss R.E."/>
            <person name="Uehling J."/>
            <person name="Grigoriev I.V."/>
            <person name="Vagvolgyi C."/>
            <person name="Papp T."/>
            <person name="Martin F.M."/>
            <person name="Miettinen O."/>
            <person name="Hibbett D.S."/>
            <person name="Nagy L.G."/>
        </authorList>
    </citation>
    <scope>NUCLEOTIDE SEQUENCE [LARGE SCALE GENOMIC DNA]</scope>
    <source>
        <strain evidence="1 2">FP101781</strain>
    </source>
</reference>
<evidence type="ECO:0000313" key="1">
    <source>
        <dbReference type="EMBL" id="TEB34116.1"/>
    </source>
</evidence>
<sequence>MFLPSVAIMPGRIPDGGEKHEVPILFTGGAAWVGFLSNLSPSAILQLERRTFGACWILSPFPGHASRNGGRQIRTHPLYDALSRSASLLQATPSMFPCAVLADRKCHFCGRHQLTGSFWLWICGCVRLALLPHASLISVPQLLTCYNGARWLDFLRLTWLRQPTLPSIEWVTAPWPFPLPLLSEFLLQFLCALPFWFTIQLLMSPFPSRPFDLQAASSLIHAPRNPCLLLCFLSIGTKNS</sequence>
<dbReference type="Proteomes" id="UP000298030">
    <property type="component" value="Unassembled WGS sequence"/>
</dbReference>
<gene>
    <name evidence="1" type="ORF">FA13DRAFT_67984</name>
</gene>
<accession>A0A4Y7TIW4</accession>
<protein>
    <submittedName>
        <fullName evidence="1">Uncharacterized protein</fullName>
    </submittedName>
</protein>
<proteinExistence type="predicted"/>
<organism evidence="1 2">
    <name type="scientific">Coprinellus micaceus</name>
    <name type="common">Glistening ink-cap mushroom</name>
    <name type="synonym">Coprinus micaceus</name>
    <dbReference type="NCBI Taxonomy" id="71717"/>
    <lineage>
        <taxon>Eukaryota</taxon>
        <taxon>Fungi</taxon>
        <taxon>Dikarya</taxon>
        <taxon>Basidiomycota</taxon>
        <taxon>Agaricomycotina</taxon>
        <taxon>Agaricomycetes</taxon>
        <taxon>Agaricomycetidae</taxon>
        <taxon>Agaricales</taxon>
        <taxon>Agaricineae</taxon>
        <taxon>Psathyrellaceae</taxon>
        <taxon>Coprinellus</taxon>
    </lineage>
</organism>
<dbReference type="EMBL" id="QPFP01000010">
    <property type="protein sequence ID" value="TEB34116.1"/>
    <property type="molecule type" value="Genomic_DNA"/>
</dbReference>
<evidence type="ECO:0000313" key="2">
    <source>
        <dbReference type="Proteomes" id="UP000298030"/>
    </source>
</evidence>
<keyword evidence="2" id="KW-1185">Reference proteome</keyword>
<comment type="caution">
    <text evidence="1">The sequence shown here is derived from an EMBL/GenBank/DDBJ whole genome shotgun (WGS) entry which is preliminary data.</text>
</comment>
<name>A0A4Y7TIW4_COPMI</name>